<dbReference type="PANTHER" id="PTHR46310">
    <property type="entry name" value="AMIDASE 1"/>
    <property type="match status" value="1"/>
</dbReference>
<dbReference type="Gene3D" id="3.90.1300.10">
    <property type="entry name" value="Amidase signature (AS) domain"/>
    <property type="match status" value="1"/>
</dbReference>
<dbReference type="InterPro" id="IPR023631">
    <property type="entry name" value="Amidase_dom"/>
</dbReference>
<accession>A0A2P6V3F9</accession>
<evidence type="ECO:0000313" key="3">
    <source>
        <dbReference type="EMBL" id="PSC68633.1"/>
    </source>
</evidence>
<dbReference type="Proteomes" id="UP000239649">
    <property type="component" value="Unassembled WGS sequence"/>
</dbReference>
<proteinExistence type="inferred from homology"/>
<dbReference type="OrthoDB" id="245563at2759"/>
<dbReference type="STRING" id="554055.A0A2P6V3F9"/>
<dbReference type="SUPFAM" id="SSF75304">
    <property type="entry name" value="Amidase signature (AS) enzymes"/>
    <property type="match status" value="1"/>
</dbReference>
<sequence length="417" mass="42560">MVTAAAAVEPTPRRSEGCYLGDVRVVGAEKGPLAGLTAVVKDSFDIAGHRTSNGSPAWLESHPPAERHAAAVQLLLDAGAQVVGKNLMDEMAYSLAGENAHYGTPVNPAAPGRIPGGSSSGTAAAVAAGDADLGLGGDTGGSVRVPACHCGILGIRPTHGRVSLAGAAPLAPSFDTAGWFARDPAVLRRAGSVLLDPSTRRPATLRRLLVAQDAFALAEPATVQALYGALSSKIAEVSAMLSKPEEVDIASSGGGLDPAWFNAFQEHQAFEVWRQHGAWVREQQPAFGPGVRERFDMAAGITQQQFEAAAAVRAAARARLAALLGGDGVLLLPTAPAPPCCCGTPPAELDAFRRSLISLTCISGLSGFPQVNLPVASVEGLPVGLGLIGPPGSDEDLLQLTEQLMSLLAPGGGPAAR</sequence>
<dbReference type="InterPro" id="IPR036928">
    <property type="entry name" value="AS_sf"/>
</dbReference>
<feature type="domain" description="Amidase" evidence="2">
    <location>
        <begin position="27"/>
        <end position="205"/>
    </location>
</feature>
<reference evidence="3 4" key="1">
    <citation type="journal article" date="2018" name="Plant J.">
        <title>Genome sequences of Chlorella sorokiniana UTEX 1602 and Micractinium conductrix SAG 241.80: implications to maltose excretion by a green alga.</title>
        <authorList>
            <person name="Arriola M.B."/>
            <person name="Velmurugan N."/>
            <person name="Zhang Y."/>
            <person name="Plunkett M.H."/>
            <person name="Hondzo H."/>
            <person name="Barney B.M."/>
        </authorList>
    </citation>
    <scope>NUCLEOTIDE SEQUENCE [LARGE SCALE GENOMIC DNA]</scope>
    <source>
        <strain evidence="3 4">SAG 241.80</strain>
    </source>
</reference>
<organism evidence="3 4">
    <name type="scientific">Micractinium conductrix</name>
    <dbReference type="NCBI Taxonomy" id="554055"/>
    <lineage>
        <taxon>Eukaryota</taxon>
        <taxon>Viridiplantae</taxon>
        <taxon>Chlorophyta</taxon>
        <taxon>core chlorophytes</taxon>
        <taxon>Trebouxiophyceae</taxon>
        <taxon>Chlorellales</taxon>
        <taxon>Chlorellaceae</taxon>
        <taxon>Chlorella clade</taxon>
        <taxon>Micractinium</taxon>
    </lineage>
</organism>
<comment type="caution">
    <text evidence="3">The sequence shown here is derived from an EMBL/GenBank/DDBJ whole genome shotgun (WGS) entry which is preliminary data.</text>
</comment>
<dbReference type="EMBL" id="LHPF02000035">
    <property type="protein sequence ID" value="PSC68633.1"/>
    <property type="molecule type" value="Genomic_DNA"/>
</dbReference>
<dbReference type="Pfam" id="PF01425">
    <property type="entry name" value="Amidase"/>
    <property type="match status" value="2"/>
</dbReference>
<evidence type="ECO:0000313" key="4">
    <source>
        <dbReference type="Proteomes" id="UP000239649"/>
    </source>
</evidence>
<protein>
    <submittedName>
        <fullName evidence="3">Amidase</fullName>
    </submittedName>
</protein>
<evidence type="ECO:0000259" key="2">
    <source>
        <dbReference type="Pfam" id="PF01425"/>
    </source>
</evidence>
<keyword evidence="4" id="KW-1185">Reference proteome</keyword>
<dbReference type="InterPro" id="IPR020556">
    <property type="entry name" value="Amidase_CS"/>
</dbReference>
<dbReference type="AlphaFoldDB" id="A0A2P6V3F9"/>
<dbReference type="NCBIfam" id="NF006169">
    <property type="entry name" value="PRK08310.1"/>
    <property type="match status" value="1"/>
</dbReference>
<comment type="similarity">
    <text evidence="1">Belongs to the amidase family.</text>
</comment>
<gene>
    <name evidence="3" type="ORF">C2E20_7775</name>
</gene>
<dbReference type="PANTHER" id="PTHR46310:SF7">
    <property type="entry name" value="AMIDASE 1"/>
    <property type="match status" value="1"/>
</dbReference>
<name>A0A2P6V3F9_9CHLO</name>
<feature type="domain" description="Amidase" evidence="2">
    <location>
        <begin position="285"/>
        <end position="398"/>
    </location>
</feature>
<dbReference type="PROSITE" id="PS00571">
    <property type="entry name" value="AMIDASES"/>
    <property type="match status" value="1"/>
</dbReference>
<evidence type="ECO:0000256" key="1">
    <source>
        <dbReference type="ARBA" id="ARBA00009199"/>
    </source>
</evidence>